<comment type="caution">
    <text evidence="3">The sequence shown here is derived from an EMBL/GenBank/DDBJ whole genome shotgun (WGS) entry which is preliminary data.</text>
</comment>
<proteinExistence type="predicted"/>
<dbReference type="AlphaFoldDB" id="A0A9D4R109"/>
<evidence type="ECO:0000313" key="4">
    <source>
        <dbReference type="Proteomes" id="UP000828390"/>
    </source>
</evidence>
<reference evidence="3" key="1">
    <citation type="journal article" date="2019" name="bioRxiv">
        <title>The Genome of the Zebra Mussel, Dreissena polymorpha: A Resource for Invasive Species Research.</title>
        <authorList>
            <person name="McCartney M.A."/>
            <person name="Auch B."/>
            <person name="Kono T."/>
            <person name="Mallez S."/>
            <person name="Zhang Y."/>
            <person name="Obille A."/>
            <person name="Becker A."/>
            <person name="Abrahante J.E."/>
            <person name="Garbe J."/>
            <person name="Badalamenti J.P."/>
            <person name="Herman A."/>
            <person name="Mangelson H."/>
            <person name="Liachko I."/>
            <person name="Sullivan S."/>
            <person name="Sone E.D."/>
            <person name="Koren S."/>
            <person name="Silverstein K.A.T."/>
            <person name="Beckman K.B."/>
            <person name="Gohl D.M."/>
        </authorList>
    </citation>
    <scope>NUCLEOTIDE SEQUENCE</scope>
    <source>
        <strain evidence="3">Duluth1</strain>
        <tissue evidence="3">Whole animal</tissue>
    </source>
</reference>
<gene>
    <name evidence="3" type="ORF">DPMN_093455</name>
</gene>
<evidence type="ECO:0000256" key="1">
    <source>
        <dbReference type="SAM" id="MobiDB-lite"/>
    </source>
</evidence>
<feature type="domain" description="Apple" evidence="2">
    <location>
        <begin position="57"/>
        <end position="96"/>
    </location>
</feature>
<feature type="region of interest" description="Disordered" evidence="1">
    <location>
        <begin position="110"/>
        <end position="132"/>
    </location>
</feature>
<sequence>MCYMFKENGYNGYNVNAKKADSPTWQSYIIAEKVESQMEFSNTGINGVARGFEFDDDKKANLTICRQLCIRDAQCVAYSHCDCPDKEAQCTMYSKESISGLEHEDGTTTFFISSRREKPTTPPTPTTKSSGN</sequence>
<dbReference type="EMBL" id="JAIWYP010000003">
    <property type="protein sequence ID" value="KAH3850979.1"/>
    <property type="molecule type" value="Genomic_DNA"/>
</dbReference>
<accession>A0A9D4R109</accession>
<dbReference type="Proteomes" id="UP000828390">
    <property type="component" value="Unassembled WGS sequence"/>
</dbReference>
<name>A0A9D4R109_DREPO</name>
<dbReference type="InterPro" id="IPR003609">
    <property type="entry name" value="Pan_app"/>
</dbReference>
<dbReference type="Pfam" id="PF08276">
    <property type="entry name" value="PAN_2"/>
    <property type="match status" value="1"/>
</dbReference>
<evidence type="ECO:0000313" key="3">
    <source>
        <dbReference type="EMBL" id="KAH3850979.1"/>
    </source>
</evidence>
<reference evidence="3" key="2">
    <citation type="submission" date="2020-11" db="EMBL/GenBank/DDBJ databases">
        <authorList>
            <person name="McCartney M.A."/>
            <person name="Auch B."/>
            <person name="Kono T."/>
            <person name="Mallez S."/>
            <person name="Becker A."/>
            <person name="Gohl D.M."/>
            <person name="Silverstein K.A.T."/>
            <person name="Koren S."/>
            <person name="Bechman K.B."/>
            <person name="Herman A."/>
            <person name="Abrahante J.E."/>
            <person name="Garbe J."/>
        </authorList>
    </citation>
    <scope>NUCLEOTIDE SEQUENCE</scope>
    <source>
        <strain evidence="3">Duluth1</strain>
        <tissue evidence="3">Whole animal</tissue>
    </source>
</reference>
<protein>
    <recommendedName>
        <fullName evidence="2">Apple domain-containing protein</fullName>
    </recommendedName>
</protein>
<organism evidence="3 4">
    <name type="scientific">Dreissena polymorpha</name>
    <name type="common">Zebra mussel</name>
    <name type="synonym">Mytilus polymorpha</name>
    <dbReference type="NCBI Taxonomy" id="45954"/>
    <lineage>
        <taxon>Eukaryota</taxon>
        <taxon>Metazoa</taxon>
        <taxon>Spiralia</taxon>
        <taxon>Lophotrochozoa</taxon>
        <taxon>Mollusca</taxon>
        <taxon>Bivalvia</taxon>
        <taxon>Autobranchia</taxon>
        <taxon>Heteroconchia</taxon>
        <taxon>Euheterodonta</taxon>
        <taxon>Imparidentia</taxon>
        <taxon>Neoheterodontei</taxon>
        <taxon>Myida</taxon>
        <taxon>Dreissenoidea</taxon>
        <taxon>Dreissenidae</taxon>
        <taxon>Dreissena</taxon>
    </lineage>
</organism>
<keyword evidence="4" id="KW-1185">Reference proteome</keyword>
<evidence type="ECO:0000259" key="2">
    <source>
        <dbReference type="Pfam" id="PF08276"/>
    </source>
</evidence>